<sequence length="211" mass="22729">MAPPFRLGAALASGVTSRIEQLNLPGPGESGVRDLDSRFARVDPDADPRPGARAWVRTRADREARGGDAASRLEPADRTAVFVAVYAHHERDSGDSERDRATRYVNVAVPLPWSNLSTVLRPENRGDGLELTTLDAAGDEGLYLATPLGSVALPLDQRFRVRPADERDAGSSARAPNSPRASSPLTRCGCSAVGFSRYATRVAPRRRESAR</sequence>
<evidence type="ECO:0000313" key="3">
    <source>
        <dbReference type="Proteomes" id="UP001596407"/>
    </source>
</evidence>
<protein>
    <submittedName>
        <fullName evidence="2">Uncharacterized protein</fullName>
    </submittedName>
</protein>
<proteinExistence type="predicted"/>
<feature type="region of interest" description="Disordered" evidence="1">
    <location>
        <begin position="39"/>
        <end position="73"/>
    </location>
</feature>
<feature type="region of interest" description="Disordered" evidence="1">
    <location>
        <begin position="163"/>
        <end position="188"/>
    </location>
</feature>
<accession>A0ABD5WQD4</accession>
<keyword evidence="3" id="KW-1185">Reference proteome</keyword>
<name>A0ABD5WQD4_9EURY</name>
<dbReference type="EMBL" id="JBHSZH010000005">
    <property type="protein sequence ID" value="MFC7081293.1"/>
    <property type="molecule type" value="Genomic_DNA"/>
</dbReference>
<organism evidence="2 3">
    <name type="scientific">Halorussus caseinilyticus</name>
    <dbReference type="NCBI Taxonomy" id="3034025"/>
    <lineage>
        <taxon>Archaea</taxon>
        <taxon>Methanobacteriati</taxon>
        <taxon>Methanobacteriota</taxon>
        <taxon>Stenosarchaea group</taxon>
        <taxon>Halobacteria</taxon>
        <taxon>Halobacteriales</taxon>
        <taxon>Haladaptataceae</taxon>
        <taxon>Halorussus</taxon>
    </lineage>
</organism>
<dbReference type="Proteomes" id="UP001596407">
    <property type="component" value="Unassembled WGS sequence"/>
</dbReference>
<feature type="compositionally biased region" description="Low complexity" evidence="1">
    <location>
        <begin position="171"/>
        <end position="184"/>
    </location>
</feature>
<dbReference type="AlphaFoldDB" id="A0ABD5WQD4"/>
<gene>
    <name evidence="2" type="ORF">ACFQJ6_15460</name>
</gene>
<evidence type="ECO:0000256" key="1">
    <source>
        <dbReference type="SAM" id="MobiDB-lite"/>
    </source>
</evidence>
<reference evidence="2 3" key="1">
    <citation type="journal article" date="2019" name="Int. J. Syst. Evol. Microbiol.">
        <title>The Global Catalogue of Microorganisms (GCM) 10K type strain sequencing project: providing services to taxonomists for standard genome sequencing and annotation.</title>
        <authorList>
            <consortium name="The Broad Institute Genomics Platform"/>
            <consortium name="The Broad Institute Genome Sequencing Center for Infectious Disease"/>
            <person name="Wu L."/>
            <person name="Ma J."/>
        </authorList>
    </citation>
    <scope>NUCLEOTIDE SEQUENCE [LARGE SCALE GENOMIC DNA]</scope>
    <source>
        <strain evidence="2 3">DT72</strain>
    </source>
</reference>
<feature type="compositionally biased region" description="Basic and acidic residues" evidence="1">
    <location>
        <begin position="39"/>
        <end position="50"/>
    </location>
</feature>
<dbReference type="RefSeq" id="WP_276280798.1">
    <property type="nucleotide sequence ID" value="NZ_CP119809.1"/>
</dbReference>
<dbReference type="GeneID" id="79301969"/>
<comment type="caution">
    <text evidence="2">The sequence shown here is derived from an EMBL/GenBank/DDBJ whole genome shotgun (WGS) entry which is preliminary data.</text>
</comment>
<evidence type="ECO:0000313" key="2">
    <source>
        <dbReference type="EMBL" id="MFC7081293.1"/>
    </source>
</evidence>